<dbReference type="PANTHER" id="PTHR12001:SF72">
    <property type="entry name" value="THIJ_PFPI FAMILY PROTEIN (AFU_ORTHOLOGUE AFUA_3G01210)-RELATED"/>
    <property type="match status" value="1"/>
</dbReference>
<evidence type="ECO:0000256" key="1">
    <source>
        <dbReference type="ARBA" id="ARBA00022679"/>
    </source>
</evidence>
<evidence type="ECO:0000256" key="3">
    <source>
        <dbReference type="ARBA" id="ARBA00022842"/>
    </source>
</evidence>
<dbReference type="InterPro" id="IPR008949">
    <property type="entry name" value="Isoprenoid_synthase_dom_sf"/>
</dbReference>
<evidence type="ECO:0000313" key="4">
    <source>
        <dbReference type="EMBL" id="KAK4228108.1"/>
    </source>
</evidence>
<reference evidence="4" key="2">
    <citation type="submission" date="2023-05" db="EMBL/GenBank/DDBJ databases">
        <authorList>
            <consortium name="Lawrence Berkeley National Laboratory"/>
            <person name="Steindorff A."/>
            <person name="Hensen N."/>
            <person name="Bonometti L."/>
            <person name="Westerberg I."/>
            <person name="Brannstrom I.O."/>
            <person name="Guillou S."/>
            <person name="Cros-Aarteil S."/>
            <person name="Calhoun S."/>
            <person name="Haridas S."/>
            <person name="Kuo A."/>
            <person name="Mondo S."/>
            <person name="Pangilinan J."/>
            <person name="Riley R."/>
            <person name="Labutti K."/>
            <person name="Andreopoulos B."/>
            <person name="Lipzen A."/>
            <person name="Chen C."/>
            <person name="Yanf M."/>
            <person name="Daum C."/>
            <person name="Ng V."/>
            <person name="Clum A."/>
            <person name="Ohm R."/>
            <person name="Martin F."/>
            <person name="Silar P."/>
            <person name="Natvig D."/>
            <person name="Lalanne C."/>
            <person name="Gautier V."/>
            <person name="Ament-Velasquez S.L."/>
            <person name="Kruys A."/>
            <person name="Hutchinson M.I."/>
            <person name="Powell A.J."/>
            <person name="Barry K."/>
            <person name="Miller A.N."/>
            <person name="Grigoriev I.V."/>
            <person name="Debuchy R."/>
            <person name="Gladieux P."/>
            <person name="Thoren M.H."/>
            <person name="Johannesson H."/>
        </authorList>
    </citation>
    <scope>NUCLEOTIDE SEQUENCE</scope>
    <source>
        <strain evidence="4">CBS 990.96</strain>
    </source>
</reference>
<comment type="caution">
    <text evidence="4">The sequence shown here is derived from an EMBL/GenBank/DDBJ whole genome shotgun (WGS) entry which is preliminary data.</text>
</comment>
<proteinExistence type="predicted"/>
<dbReference type="GO" id="GO:0046165">
    <property type="term" value="P:alcohol biosynthetic process"/>
    <property type="evidence" value="ECO:0007669"/>
    <property type="project" value="UniProtKB-ARBA"/>
</dbReference>
<accession>A0AAN7H016</accession>
<dbReference type="PANTHER" id="PTHR12001">
    <property type="entry name" value="GERANYLGERANYL PYROPHOSPHATE SYNTHASE"/>
    <property type="match status" value="1"/>
</dbReference>
<dbReference type="Gene3D" id="1.10.600.10">
    <property type="entry name" value="Farnesyl Diphosphate Synthase"/>
    <property type="match status" value="1"/>
</dbReference>
<evidence type="ECO:0000256" key="2">
    <source>
        <dbReference type="ARBA" id="ARBA00022723"/>
    </source>
</evidence>
<dbReference type="GO" id="GO:0004659">
    <property type="term" value="F:prenyltransferase activity"/>
    <property type="evidence" value="ECO:0007669"/>
    <property type="project" value="InterPro"/>
</dbReference>
<dbReference type="InterPro" id="IPR000092">
    <property type="entry name" value="Polyprenyl_synt"/>
</dbReference>
<dbReference type="EMBL" id="MU865323">
    <property type="protein sequence ID" value="KAK4228108.1"/>
    <property type="molecule type" value="Genomic_DNA"/>
</dbReference>
<dbReference type="Proteomes" id="UP001301958">
    <property type="component" value="Unassembled WGS sequence"/>
</dbReference>
<dbReference type="GO" id="GO:0046872">
    <property type="term" value="F:metal ion binding"/>
    <property type="evidence" value="ECO:0007669"/>
    <property type="project" value="UniProtKB-KW"/>
</dbReference>
<name>A0AAN7H016_9PEZI</name>
<sequence>MSAFLEELASLFIGQGQDLEWTFNLAHIPSIDEYLDMVPKKTGGFMRMIVRLCLLVGPDSVADKFRATLEGFAETLGKFFQIRDDYMNLSSGEYSNQKGFAEDLDEGKFSYPLILASNTSGNKQVRHRLMGMLRVSRGESRSVEEKKYMIGLMEKVGAIKDTRKVLIEMEGEMEKMIERLEVESAIKNSLMRVKVVSLSVAGSGEGCRRG</sequence>
<keyword evidence="2" id="KW-0479">Metal-binding</keyword>
<reference evidence="4" key="1">
    <citation type="journal article" date="2023" name="Mol. Phylogenet. Evol.">
        <title>Genome-scale phylogeny and comparative genomics of the fungal order Sordariales.</title>
        <authorList>
            <person name="Hensen N."/>
            <person name="Bonometti L."/>
            <person name="Westerberg I."/>
            <person name="Brannstrom I.O."/>
            <person name="Guillou S."/>
            <person name="Cros-Aarteil S."/>
            <person name="Calhoun S."/>
            <person name="Haridas S."/>
            <person name="Kuo A."/>
            <person name="Mondo S."/>
            <person name="Pangilinan J."/>
            <person name="Riley R."/>
            <person name="LaButti K."/>
            <person name="Andreopoulos B."/>
            <person name="Lipzen A."/>
            <person name="Chen C."/>
            <person name="Yan M."/>
            <person name="Daum C."/>
            <person name="Ng V."/>
            <person name="Clum A."/>
            <person name="Steindorff A."/>
            <person name="Ohm R.A."/>
            <person name="Martin F."/>
            <person name="Silar P."/>
            <person name="Natvig D.O."/>
            <person name="Lalanne C."/>
            <person name="Gautier V."/>
            <person name="Ament-Velasquez S.L."/>
            <person name="Kruys A."/>
            <person name="Hutchinson M.I."/>
            <person name="Powell A.J."/>
            <person name="Barry K."/>
            <person name="Miller A.N."/>
            <person name="Grigoriev I.V."/>
            <person name="Debuchy R."/>
            <person name="Gladieux P."/>
            <person name="Hiltunen Thoren M."/>
            <person name="Johannesson H."/>
        </authorList>
    </citation>
    <scope>NUCLEOTIDE SEQUENCE</scope>
    <source>
        <strain evidence="4">CBS 990.96</strain>
    </source>
</reference>
<dbReference type="AlphaFoldDB" id="A0AAN7H016"/>
<protein>
    <submittedName>
        <fullName evidence="4">Isoprenoid synthase domain-containing protein</fullName>
    </submittedName>
</protein>
<dbReference type="Pfam" id="PF00348">
    <property type="entry name" value="polyprenyl_synt"/>
    <property type="match status" value="1"/>
</dbReference>
<keyword evidence="3" id="KW-0460">Magnesium</keyword>
<dbReference type="GO" id="GO:0008299">
    <property type="term" value="P:isoprenoid biosynthetic process"/>
    <property type="evidence" value="ECO:0007669"/>
    <property type="project" value="InterPro"/>
</dbReference>
<dbReference type="PROSITE" id="PS00444">
    <property type="entry name" value="POLYPRENYL_SYNTHASE_2"/>
    <property type="match status" value="1"/>
</dbReference>
<organism evidence="4 5">
    <name type="scientific">Podospora fimiseda</name>
    <dbReference type="NCBI Taxonomy" id="252190"/>
    <lineage>
        <taxon>Eukaryota</taxon>
        <taxon>Fungi</taxon>
        <taxon>Dikarya</taxon>
        <taxon>Ascomycota</taxon>
        <taxon>Pezizomycotina</taxon>
        <taxon>Sordariomycetes</taxon>
        <taxon>Sordariomycetidae</taxon>
        <taxon>Sordariales</taxon>
        <taxon>Podosporaceae</taxon>
        <taxon>Podospora</taxon>
    </lineage>
</organism>
<gene>
    <name evidence="4" type="ORF">QBC38DRAFT_525122</name>
</gene>
<dbReference type="GO" id="GO:0043386">
    <property type="term" value="P:mycotoxin biosynthetic process"/>
    <property type="evidence" value="ECO:0007669"/>
    <property type="project" value="UniProtKB-ARBA"/>
</dbReference>
<keyword evidence="5" id="KW-1185">Reference proteome</keyword>
<dbReference type="InterPro" id="IPR033749">
    <property type="entry name" value="Polyprenyl_synt_CS"/>
</dbReference>
<dbReference type="SUPFAM" id="SSF48576">
    <property type="entry name" value="Terpenoid synthases"/>
    <property type="match status" value="1"/>
</dbReference>
<evidence type="ECO:0000313" key="5">
    <source>
        <dbReference type="Proteomes" id="UP001301958"/>
    </source>
</evidence>
<keyword evidence="1" id="KW-0808">Transferase</keyword>